<gene>
    <name evidence="1" type="primary">nifW2</name>
    <name evidence="1" type="ORF">GALL_386280</name>
</gene>
<comment type="caution">
    <text evidence="1">The sequence shown here is derived from an EMBL/GenBank/DDBJ whole genome shotgun (WGS) entry which is preliminary data.</text>
</comment>
<dbReference type="GO" id="GO:0009399">
    <property type="term" value="P:nitrogen fixation"/>
    <property type="evidence" value="ECO:0007669"/>
    <property type="project" value="InterPro"/>
</dbReference>
<dbReference type="Pfam" id="PF03206">
    <property type="entry name" value="NifW"/>
    <property type="match status" value="1"/>
</dbReference>
<dbReference type="HAMAP" id="MF_00529">
    <property type="entry name" value="NifW"/>
    <property type="match status" value="1"/>
</dbReference>
<reference evidence="1" key="1">
    <citation type="submission" date="2016-10" db="EMBL/GenBank/DDBJ databases">
        <title>Sequence of Gallionella enrichment culture.</title>
        <authorList>
            <person name="Poehlein A."/>
            <person name="Muehling M."/>
            <person name="Daniel R."/>
        </authorList>
    </citation>
    <scope>NUCLEOTIDE SEQUENCE</scope>
</reference>
<evidence type="ECO:0000313" key="1">
    <source>
        <dbReference type="EMBL" id="OIQ79625.1"/>
    </source>
</evidence>
<proteinExistence type="inferred from homology"/>
<dbReference type="EMBL" id="MLJW01001183">
    <property type="protein sequence ID" value="OIQ79625.1"/>
    <property type="molecule type" value="Genomic_DNA"/>
</dbReference>
<dbReference type="InterPro" id="IPR004893">
    <property type="entry name" value="NifW"/>
</dbReference>
<protein>
    <submittedName>
        <fullName evidence="1">Nitrogenase-stabilizing/protective protein NifW 2</fullName>
    </submittedName>
</protein>
<sequence>MSALLDRLRALSAAEEFFELLEVPYDPRLVSVNRLHILKKFSLGLARLHVDQAPEAEQAALARQALREAHDLFLSADARAAGLFKLFHPQGGGFVPLAALSRPASVGTATGSEGAEK</sequence>
<organism evidence="1">
    <name type="scientific">mine drainage metagenome</name>
    <dbReference type="NCBI Taxonomy" id="410659"/>
    <lineage>
        <taxon>unclassified sequences</taxon>
        <taxon>metagenomes</taxon>
        <taxon>ecological metagenomes</taxon>
    </lineage>
</organism>
<accession>A0A1J5Q7D6</accession>
<name>A0A1J5Q7D6_9ZZZZ</name>
<dbReference type="AlphaFoldDB" id="A0A1J5Q7D6"/>